<dbReference type="EMBL" id="OM236516">
    <property type="protein sequence ID" value="UNY48896.1"/>
    <property type="molecule type" value="Genomic_DNA"/>
</dbReference>
<keyword evidence="7 10" id="KW-0067">ATP-binding</keyword>
<evidence type="ECO:0000256" key="7">
    <source>
        <dbReference type="ARBA" id="ARBA00022840"/>
    </source>
</evidence>
<gene>
    <name evidence="12" type="ORF">fado_181</name>
</gene>
<dbReference type="InterPro" id="IPR001267">
    <property type="entry name" value="Thymidine_kinase"/>
</dbReference>
<dbReference type="InterPro" id="IPR027417">
    <property type="entry name" value="P-loop_NTPase"/>
</dbReference>
<evidence type="ECO:0000256" key="1">
    <source>
        <dbReference type="ARBA" id="ARBA00007587"/>
    </source>
</evidence>
<evidence type="ECO:0000256" key="8">
    <source>
        <dbReference type="PIRSR" id="PIRSR035805-1"/>
    </source>
</evidence>
<evidence type="ECO:0000256" key="10">
    <source>
        <dbReference type="RuleBase" id="RU000544"/>
    </source>
</evidence>
<dbReference type="PANTHER" id="PTHR11441:SF0">
    <property type="entry name" value="THYMIDINE KINASE, CYTOSOLIC"/>
    <property type="match status" value="1"/>
</dbReference>
<sequence length="207" mass="23491">MGRDLRVRDLIIGTMKSAKSAQLIMKGYLLDEQGKKVVTFKPEADTRDGASVSSRALPVRRSATVVPKDDDGTMMSTIVWTERPDVILLDELQFFTVKQVETLAKISITHDVDIYAYGLMMAYNGTMFEPIKRALECGFRMQTIDMSCDYCNNDATHHALYLDGVLQTEGESVNVEDFSNKEQVYKSVCYSCYQREIVAHKLKQTYK</sequence>
<dbReference type="Proteomes" id="UP000831021">
    <property type="component" value="Segment"/>
</dbReference>
<dbReference type="Pfam" id="PF00265">
    <property type="entry name" value="TK"/>
    <property type="match status" value="1"/>
</dbReference>
<organism evidence="12 13">
    <name type="scientific">Bacillus phage FADO</name>
    <dbReference type="NCBI Taxonomy" id="2917160"/>
    <lineage>
        <taxon>Viruses</taxon>
        <taxon>Duplodnaviria</taxon>
        <taxon>Heunggongvirae</taxon>
        <taxon>Uroviricota</taxon>
        <taxon>Caudoviricetes</taxon>
        <taxon>Heleneionescovirinae</taxon>
        <taxon>Zhangjivirus</taxon>
        <taxon>Zhangjivirus fado</taxon>
    </lineage>
</organism>
<reference evidence="12 13" key="1">
    <citation type="submission" date="2022-01" db="EMBL/GenBank/DDBJ databases">
        <authorList>
            <person name="Stokar-Avihail A."/>
        </authorList>
    </citation>
    <scope>NUCLEOTIDE SEQUENCE [LARGE SCALE GENOMIC DNA]</scope>
</reference>
<dbReference type="EC" id="2.7.1.21" evidence="2 10"/>
<accession>A0AAE9K8M1</accession>
<comment type="similarity">
    <text evidence="1 11">Belongs to the thymidine kinase family.</text>
</comment>
<dbReference type="GO" id="GO:0046104">
    <property type="term" value="P:thymidine metabolic process"/>
    <property type="evidence" value="ECO:0007669"/>
    <property type="project" value="TreeGrafter"/>
</dbReference>
<evidence type="ECO:0000256" key="3">
    <source>
        <dbReference type="ARBA" id="ARBA00022634"/>
    </source>
</evidence>
<protein>
    <recommendedName>
        <fullName evidence="2 10">Thymidine kinase</fullName>
        <ecNumber evidence="2 10">2.7.1.21</ecNumber>
    </recommendedName>
</protein>
<dbReference type="SUPFAM" id="SSF52540">
    <property type="entry name" value="P-loop containing nucleoside triphosphate hydrolases"/>
    <property type="match status" value="1"/>
</dbReference>
<keyword evidence="5 10" id="KW-0547">Nucleotide-binding</keyword>
<keyword evidence="6 10" id="KW-0418">Kinase</keyword>
<name>A0AAE9K8M1_9CAUD</name>
<dbReference type="GO" id="GO:0005524">
    <property type="term" value="F:ATP binding"/>
    <property type="evidence" value="ECO:0007669"/>
    <property type="project" value="UniProtKB-KW"/>
</dbReference>
<dbReference type="PIRSF" id="PIRSF035805">
    <property type="entry name" value="TK_cell"/>
    <property type="match status" value="1"/>
</dbReference>
<keyword evidence="3 10" id="KW-0237">DNA synthesis</keyword>
<evidence type="ECO:0000313" key="12">
    <source>
        <dbReference type="EMBL" id="UNY48896.1"/>
    </source>
</evidence>
<dbReference type="GO" id="GO:0071897">
    <property type="term" value="P:DNA biosynthetic process"/>
    <property type="evidence" value="ECO:0007669"/>
    <property type="project" value="UniProtKB-KW"/>
</dbReference>
<feature type="active site" description="Proton acceptor" evidence="8">
    <location>
        <position position="91"/>
    </location>
</feature>
<evidence type="ECO:0000256" key="11">
    <source>
        <dbReference type="RuleBase" id="RU004165"/>
    </source>
</evidence>
<feature type="binding site" evidence="9">
    <location>
        <position position="185"/>
    </location>
    <ligand>
        <name>substrate</name>
    </ligand>
</feature>
<comment type="catalytic activity">
    <reaction evidence="10">
        <text>thymidine + ATP = dTMP + ADP + H(+)</text>
        <dbReference type="Rhea" id="RHEA:19129"/>
        <dbReference type="ChEBI" id="CHEBI:15378"/>
        <dbReference type="ChEBI" id="CHEBI:17748"/>
        <dbReference type="ChEBI" id="CHEBI:30616"/>
        <dbReference type="ChEBI" id="CHEBI:63528"/>
        <dbReference type="ChEBI" id="CHEBI:456216"/>
        <dbReference type="EC" id="2.7.1.21"/>
    </reaction>
</comment>
<keyword evidence="4 10" id="KW-0808">Transferase</keyword>
<evidence type="ECO:0000256" key="9">
    <source>
        <dbReference type="PIRSR" id="PIRSR035805-2"/>
    </source>
</evidence>
<dbReference type="Gene3D" id="3.40.50.300">
    <property type="entry name" value="P-loop containing nucleotide triphosphate hydrolases"/>
    <property type="match status" value="1"/>
</dbReference>
<evidence type="ECO:0000313" key="13">
    <source>
        <dbReference type="Proteomes" id="UP000831021"/>
    </source>
</evidence>
<evidence type="ECO:0000256" key="4">
    <source>
        <dbReference type="ARBA" id="ARBA00022679"/>
    </source>
</evidence>
<evidence type="ECO:0000256" key="5">
    <source>
        <dbReference type="ARBA" id="ARBA00022741"/>
    </source>
</evidence>
<dbReference type="PANTHER" id="PTHR11441">
    <property type="entry name" value="THYMIDINE KINASE"/>
    <property type="match status" value="1"/>
</dbReference>
<evidence type="ECO:0000256" key="6">
    <source>
        <dbReference type="ARBA" id="ARBA00022777"/>
    </source>
</evidence>
<dbReference type="GO" id="GO:0004797">
    <property type="term" value="F:thymidine kinase activity"/>
    <property type="evidence" value="ECO:0007669"/>
    <property type="project" value="UniProtKB-EC"/>
</dbReference>
<proteinExistence type="inferred from homology"/>
<evidence type="ECO:0000256" key="2">
    <source>
        <dbReference type="ARBA" id="ARBA00012118"/>
    </source>
</evidence>
<keyword evidence="13" id="KW-1185">Reference proteome</keyword>